<keyword evidence="5" id="KW-0521">NADP</keyword>
<evidence type="ECO:0000313" key="14">
    <source>
        <dbReference type="EMBL" id="HHE54243.1"/>
    </source>
</evidence>
<evidence type="ECO:0000256" key="2">
    <source>
        <dbReference type="ARBA" id="ARBA00005689"/>
    </source>
</evidence>
<dbReference type="SMART" id="SM01002">
    <property type="entry name" value="AlaDh_PNT_C"/>
    <property type="match status" value="1"/>
</dbReference>
<evidence type="ECO:0000256" key="5">
    <source>
        <dbReference type="ARBA" id="ARBA00022857"/>
    </source>
</evidence>
<dbReference type="InterPro" id="IPR036291">
    <property type="entry name" value="NAD(P)-bd_dom_sf"/>
</dbReference>
<evidence type="ECO:0000256" key="6">
    <source>
        <dbReference type="ARBA" id="ARBA00022967"/>
    </source>
</evidence>
<proteinExistence type="inferred from homology"/>
<dbReference type="PROSITE" id="PS00837">
    <property type="entry name" value="ALADH_PNT_2"/>
    <property type="match status" value="1"/>
</dbReference>
<dbReference type="InterPro" id="IPR008143">
    <property type="entry name" value="Ala_DH/PNT_CS2"/>
</dbReference>
<protein>
    <recommendedName>
        <fullName evidence="9">NAD(P) transhydrogenase subunit alpha part 1</fullName>
        <ecNumber evidence="3">7.1.1.1</ecNumber>
    </recommendedName>
    <alternativeName>
        <fullName evidence="11">Nicotinamide nucleotide transhydrogenase subunit alpha 1</fullName>
    </alternativeName>
    <alternativeName>
        <fullName evidence="10">Pyridine nucleotide transhydrogenase subunit alpha 1</fullName>
    </alternativeName>
</protein>
<dbReference type="GO" id="GO:0006740">
    <property type="term" value="P:NADPH regeneration"/>
    <property type="evidence" value="ECO:0007669"/>
    <property type="project" value="TreeGrafter"/>
</dbReference>
<evidence type="ECO:0000256" key="9">
    <source>
        <dbReference type="ARBA" id="ARBA00071353"/>
    </source>
</evidence>
<evidence type="ECO:0000256" key="8">
    <source>
        <dbReference type="ARBA" id="ARBA00048202"/>
    </source>
</evidence>
<keyword evidence="7" id="KW-0520">NAD</keyword>
<evidence type="ECO:0000256" key="11">
    <source>
        <dbReference type="ARBA" id="ARBA00084087"/>
    </source>
</evidence>
<dbReference type="InterPro" id="IPR007886">
    <property type="entry name" value="AlaDH/PNT_N"/>
</dbReference>
<dbReference type="EC" id="7.1.1.1" evidence="3"/>
<keyword evidence="4" id="KW-0547">Nucleotide-binding</keyword>
<dbReference type="Pfam" id="PF01262">
    <property type="entry name" value="AlaDh_PNT_C"/>
    <property type="match status" value="1"/>
</dbReference>
<accession>A0A7V5H4D3</accession>
<dbReference type="FunFam" id="3.40.50.720:FF:000188">
    <property type="entry name" value="NAD(P) transhydrogenase alpha subunit 1"/>
    <property type="match status" value="1"/>
</dbReference>
<evidence type="ECO:0000256" key="4">
    <source>
        <dbReference type="ARBA" id="ARBA00022741"/>
    </source>
</evidence>
<comment type="caution">
    <text evidence="14">The sequence shown here is derived from an EMBL/GenBank/DDBJ whole genome shotgun (WGS) entry which is preliminary data.</text>
</comment>
<dbReference type="GO" id="GO:0005886">
    <property type="term" value="C:plasma membrane"/>
    <property type="evidence" value="ECO:0007669"/>
    <property type="project" value="TreeGrafter"/>
</dbReference>
<evidence type="ECO:0000259" key="12">
    <source>
        <dbReference type="SMART" id="SM01002"/>
    </source>
</evidence>
<comment type="catalytic activity">
    <reaction evidence="8">
        <text>NAD(+) + NADPH + H(+)(in) = NADH + NADP(+) + H(+)(out)</text>
        <dbReference type="Rhea" id="RHEA:47992"/>
        <dbReference type="ChEBI" id="CHEBI:15378"/>
        <dbReference type="ChEBI" id="CHEBI:57540"/>
        <dbReference type="ChEBI" id="CHEBI:57783"/>
        <dbReference type="ChEBI" id="CHEBI:57945"/>
        <dbReference type="ChEBI" id="CHEBI:58349"/>
        <dbReference type="EC" id="7.1.1.1"/>
    </reaction>
</comment>
<dbReference type="Proteomes" id="UP000886111">
    <property type="component" value="Unassembled WGS sequence"/>
</dbReference>
<dbReference type="Pfam" id="PF05222">
    <property type="entry name" value="AlaDh_PNT_N"/>
    <property type="match status" value="1"/>
</dbReference>
<dbReference type="Gene3D" id="3.40.50.720">
    <property type="entry name" value="NAD(P)-binding Rossmann-like Domain"/>
    <property type="match status" value="2"/>
</dbReference>
<dbReference type="PANTHER" id="PTHR10160:SF19">
    <property type="entry name" value="PROTON-TRANSLOCATING NAD(P)(+) TRANSHYDROGENASE"/>
    <property type="match status" value="1"/>
</dbReference>
<feature type="domain" description="Alanine dehydrogenase/pyridine nucleotide transhydrogenase NAD(H)-binding" evidence="12">
    <location>
        <begin position="148"/>
        <end position="313"/>
    </location>
</feature>
<dbReference type="GO" id="GO:0050661">
    <property type="term" value="F:NADP binding"/>
    <property type="evidence" value="ECO:0007669"/>
    <property type="project" value="TreeGrafter"/>
</dbReference>
<keyword evidence="14" id="KW-0560">Oxidoreductase</keyword>
<dbReference type="CDD" id="cd05304">
    <property type="entry name" value="Rubrum_tdh"/>
    <property type="match status" value="1"/>
</dbReference>
<dbReference type="SMART" id="SM01003">
    <property type="entry name" value="AlaDh_PNT_N"/>
    <property type="match status" value="1"/>
</dbReference>
<dbReference type="GO" id="GO:0008750">
    <property type="term" value="F:proton-translocating NAD(P)+ transhydrogenase activity"/>
    <property type="evidence" value="ECO:0007669"/>
    <property type="project" value="UniProtKB-EC"/>
</dbReference>
<dbReference type="InterPro" id="IPR007698">
    <property type="entry name" value="AlaDH/PNT_NAD(H)-bd"/>
</dbReference>
<gene>
    <name evidence="14" type="ORF">ENL21_00545</name>
</gene>
<comment type="function">
    <text evidence="1">The transhydrogenation between NADH and NADP is coupled to respiration and ATP hydrolysis and functions as a proton pump across the membrane.</text>
</comment>
<evidence type="ECO:0000259" key="13">
    <source>
        <dbReference type="SMART" id="SM01003"/>
    </source>
</evidence>
<comment type="similarity">
    <text evidence="2">Belongs to the AlaDH/PNT family.</text>
</comment>
<keyword evidence="6" id="KW-1278">Translocase</keyword>
<dbReference type="NCBIfam" id="NF006942">
    <property type="entry name" value="PRK09424.1"/>
    <property type="match status" value="1"/>
</dbReference>
<feature type="domain" description="Alanine dehydrogenase/pyridine nucleotide transhydrogenase N-terminal" evidence="13">
    <location>
        <begin position="4"/>
        <end position="139"/>
    </location>
</feature>
<dbReference type="SUPFAM" id="SSF51735">
    <property type="entry name" value="NAD(P)-binding Rossmann-fold domains"/>
    <property type="match status" value="1"/>
</dbReference>
<evidence type="ECO:0000256" key="3">
    <source>
        <dbReference type="ARBA" id="ARBA00012943"/>
    </source>
</evidence>
<dbReference type="AlphaFoldDB" id="A0A7V5H4D3"/>
<evidence type="ECO:0000256" key="1">
    <source>
        <dbReference type="ARBA" id="ARBA00003943"/>
    </source>
</evidence>
<reference evidence="14" key="1">
    <citation type="journal article" date="2020" name="mSystems">
        <title>Genome- and Community-Level Interaction Insights into Carbon Utilization and Element Cycling Functions of Hydrothermarchaeota in Hydrothermal Sediment.</title>
        <authorList>
            <person name="Zhou Z."/>
            <person name="Liu Y."/>
            <person name="Xu W."/>
            <person name="Pan J."/>
            <person name="Luo Z.H."/>
            <person name="Li M."/>
        </authorList>
    </citation>
    <scope>NUCLEOTIDE SEQUENCE [LARGE SCALE GENOMIC DNA]</scope>
    <source>
        <strain evidence="14">HyVt-76</strain>
    </source>
</reference>
<evidence type="ECO:0000256" key="10">
    <source>
        <dbReference type="ARBA" id="ARBA00076996"/>
    </source>
</evidence>
<organism evidence="14">
    <name type="scientific">Caldithrix abyssi</name>
    <dbReference type="NCBI Taxonomy" id="187145"/>
    <lineage>
        <taxon>Bacteria</taxon>
        <taxon>Pseudomonadati</taxon>
        <taxon>Calditrichota</taxon>
        <taxon>Calditrichia</taxon>
        <taxon>Calditrichales</taxon>
        <taxon>Calditrichaceae</taxon>
        <taxon>Caldithrix</taxon>
    </lineage>
</organism>
<evidence type="ECO:0000256" key="7">
    <source>
        <dbReference type="ARBA" id="ARBA00023027"/>
    </source>
</evidence>
<dbReference type="GO" id="GO:0016491">
    <property type="term" value="F:oxidoreductase activity"/>
    <property type="evidence" value="ECO:0007669"/>
    <property type="project" value="UniProtKB-KW"/>
</dbReference>
<name>A0A7V5H4D3_CALAY</name>
<dbReference type="EMBL" id="DRTD01000037">
    <property type="protein sequence ID" value="HHE54243.1"/>
    <property type="molecule type" value="Genomic_DNA"/>
</dbReference>
<dbReference type="SUPFAM" id="SSF52283">
    <property type="entry name" value="Formate/glycerate dehydrogenase catalytic domain-like"/>
    <property type="match status" value="1"/>
</dbReference>
<dbReference type="PANTHER" id="PTHR10160">
    <property type="entry name" value="NAD(P) TRANSHYDROGENASE"/>
    <property type="match status" value="1"/>
</dbReference>
<sequence>MKVGVPKEIRSGETRVALVPAMVSTITKMEHEVLVEKGAGSLASFSDEAYKKAGANIVPDAKALYQQSDVILKVQAPTVEETKMMKEGAIYIGYLAPLTNLDVVQILAERKIVSFAMEFVPRISRAQSMDALSAMATVAGYKAVLIAANMVGKMFPLLMTAAGTIPPANVLVLGAGVAGLQALATARRLGARVEAFDPRPAVREQVQSLGATFIEMELPEEDVETEGGYAKEQSEAFLKKEQEAIAARLPKTDVVITTAQIFGKRAPVLITEEMVQLMPHGSVIIDLAAEQGGNCALTEAGKTIEKYGVKIYGAINLPASIPVHASQMYSKTISNLFKQLFKEETMNFEDEITLNSCVTRDGQVVNELVAQALQKGGK</sequence>